<reference evidence="7 8" key="1">
    <citation type="journal article" date="2017" name="Genome Announc.">
        <title>Draft Genome Sequence of Romboutsia weinsteinii sp. nov. Strain CCRI-19649(T) Isolated from Surface Water.</title>
        <authorList>
            <person name="Maheux A.F."/>
            <person name="Boudreau D.K."/>
            <person name="Berube E."/>
            <person name="Boissinot M."/>
            <person name="Cantin P."/>
            <person name="Raymond F."/>
            <person name="Corbeil J."/>
            <person name="Omar R.F."/>
            <person name="Bergeron M.G."/>
        </authorList>
    </citation>
    <scope>NUCLEOTIDE SEQUENCE [LARGE SCALE GENOMIC DNA]</scope>
    <source>
        <strain evidence="7 8">CCRI-19649</strain>
    </source>
</reference>
<dbReference type="Proteomes" id="UP000215694">
    <property type="component" value="Unassembled WGS sequence"/>
</dbReference>
<dbReference type="GO" id="GO:0004748">
    <property type="term" value="F:ribonucleoside-diphosphate reductase activity, thioredoxin disulfide as acceptor"/>
    <property type="evidence" value="ECO:0007669"/>
    <property type="project" value="UniProtKB-EC"/>
</dbReference>
<dbReference type="EMBL" id="NOJY02000003">
    <property type="protein sequence ID" value="RDY29129.1"/>
    <property type="molecule type" value="Genomic_DNA"/>
</dbReference>
<keyword evidence="8" id="KW-1185">Reference proteome</keyword>
<keyword evidence="3" id="KW-0237">DNA synthesis</keyword>
<comment type="caution">
    <text evidence="7">The sequence shown here is derived from an EMBL/GenBank/DDBJ whole genome shotgun (WGS) entry which is preliminary data.</text>
</comment>
<keyword evidence="4" id="KW-0547">Nucleotide-binding</keyword>
<dbReference type="EC" id="1.17.4.1" evidence="2"/>
<evidence type="ECO:0000256" key="5">
    <source>
        <dbReference type="ARBA" id="ARBA00047754"/>
    </source>
</evidence>
<evidence type="ECO:0000313" key="7">
    <source>
        <dbReference type="EMBL" id="RDY29129.1"/>
    </source>
</evidence>
<dbReference type="InterPro" id="IPR023806">
    <property type="entry name" value="CHP03905"/>
</dbReference>
<gene>
    <name evidence="7" type="ORF">CHL78_002145</name>
</gene>
<dbReference type="GO" id="GO:0071897">
    <property type="term" value="P:DNA biosynthetic process"/>
    <property type="evidence" value="ECO:0007669"/>
    <property type="project" value="UniProtKB-KW"/>
</dbReference>
<comment type="similarity">
    <text evidence="1">Belongs to the ribonucleoside diphosphate reductase class-2 family.</text>
</comment>
<evidence type="ECO:0000313" key="8">
    <source>
        <dbReference type="Proteomes" id="UP000215694"/>
    </source>
</evidence>
<sequence>MKITYQTSGTCCREIILEMDENHIITSIDFIGGCAGNLIGIRNLVVGQKAEDVVSKLENVRCGEKATSCPDQLSKALKKYI</sequence>
<evidence type="ECO:0000256" key="4">
    <source>
        <dbReference type="ARBA" id="ARBA00022741"/>
    </source>
</evidence>
<dbReference type="OrthoDB" id="9801525at2"/>
<organism evidence="7 8">
    <name type="scientific">Romboutsia weinsteinii</name>
    <dbReference type="NCBI Taxonomy" id="2020949"/>
    <lineage>
        <taxon>Bacteria</taxon>
        <taxon>Bacillati</taxon>
        <taxon>Bacillota</taxon>
        <taxon>Clostridia</taxon>
        <taxon>Peptostreptococcales</taxon>
        <taxon>Peptostreptococcaceae</taxon>
        <taxon>Romboutsia</taxon>
    </lineage>
</organism>
<comment type="catalytic activity">
    <reaction evidence="5">
        <text>a 2'-deoxyribonucleoside 5'-diphosphate + [thioredoxin]-disulfide + H2O = a ribonucleoside 5'-diphosphate + [thioredoxin]-dithiol</text>
        <dbReference type="Rhea" id="RHEA:23252"/>
        <dbReference type="Rhea" id="RHEA-COMP:10698"/>
        <dbReference type="Rhea" id="RHEA-COMP:10700"/>
        <dbReference type="ChEBI" id="CHEBI:15377"/>
        <dbReference type="ChEBI" id="CHEBI:29950"/>
        <dbReference type="ChEBI" id="CHEBI:50058"/>
        <dbReference type="ChEBI" id="CHEBI:57930"/>
        <dbReference type="ChEBI" id="CHEBI:73316"/>
        <dbReference type="EC" id="1.17.4.1"/>
    </reaction>
</comment>
<dbReference type="Pfam" id="PF12637">
    <property type="entry name" value="TSCPD"/>
    <property type="match status" value="1"/>
</dbReference>
<name>A0A371J8P8_9FIRM</name>
<protein>
    <recommendedName>
        <fullName evidence="2">ribonucleoside-diphosphate reductase</fullName>
        <ecNumber evidence="2">1.17.4.1</ecNumber>
    </recommendedName>
</protein>
<dbReference type="AlphaFoldDB" id="A0A371J8P8"/>
<dbReference type="GO" id="GO:0000166">
    <property type="term" value="F:nucleotide binding"/>
    <property type="evidence" value="ECO:0007669"/>
    <property type="project" value="UniProtKB-KW"/>
</dbReference>
<evidence type="ECO:0000256" key="2">
    <source>
        <dbReference type="ARBA" id="ARBA00012274"/>
    </source>
</evidence>
<accession>A0A371J8P8</accession>
<evidence type="ECO:0000256" key="3">
    <source>
        <dbReference type="ARBA" id="ARBA00022634"/>
    </source>
</evidence>
<dbReference type="InterPro" id="IPR024434">
    <property type="entry name" value="TSCPD_dom"/>
</dbReference>
<proteinExistence type="inferred from homology"/>
<dbReference type="RefSeq" id="WP_094367877.1">
    <property type="nucleotide sequence ID" value="NZ_NOJY02000003.1"/>
</dbReference>
<feature type="domain" description="TSCPD" evidence="6">
    <location>
        <begin position="5"/>
        <end position="80"/>
    </location>
</feature>
<evidence type="ECO:0000259" key="6">
    <source>
        <dbReference type="Pfam" id="PF12637"/>
    </source>
</evidence>
<evidence type="ECO:0000256" key="1">
    <source>
        <dbReference type="ARBA" id="ARBA00007405"/>
    </source>
</evidence>
<dbReference type="NCBIfam" id="TIGR03905">
    <property type="entry name" value="TIGR03905_4_Cys"/>
    <property type="match status" value="1"/>
</dbReference>